<evidence type="ECO:0000256" key="2">
    <source>
        <dbReference type="ARBA" id="ARBA00022670"/>
    </source>
</evidence>
<dbReference type="Pfam" id="PF04586">
    <property type="entry name" value="Peptidase_S78"/>
    <property type="match status" value="1"/>
</dbReference>
<keyword evidence="7" id="KW-1185">Reference proteome</keyword>
<name>A0A0F5PYJ5_9HYPH</name>
<sequence length="162" mass="17459">MAKTSGAIPIDAEGRFAGYASVFGKVDAGGDVVIQGAFARSLAKRRDRIRLLFQHDPKEPVGIWETIAEDGHGLFVKGRLVPGVPRADALKRLIADGALDGLSIGFRTLRATRENGQRKLWQIDLFEISIATFPMMEDARIAPSSLSTGAAIAAATDTIRNR</sequence>
<keyword evidence="2" id="KW-0645">Protease</keyword>
<accession>A0A0F5PYJ5</accession>
<dbReference type="Proteomes" id="UP000182258">
    <property type="component" value="Unassembled WGS sequence"/>
</dbReference>
<dbReference type="STRING" id="728005.SAMN04488059_10572"/>
<dbReference type="InterPro" id="IPR006433">
    <property type="entry name" value="Prohead_protease"/>
</dbReference>
<evidence type="ECO:0000259" key="4">
    <source>
        <dbReference type="Pfam" id="PF04586"/>
    </source>
</evidence>
<dbReference type="AlphaFoldDB" id="A0A0F5PYJ5"/>
<evidence type="ECO:0000256" key="3">
    <source>
        <dbReference type="ARBA" id="ARBA00022801"/>
    </source>
</evidence>
<evidence type="ECO:0000313" key="7">
    <source>
        <dbReference type="Proteomes" id="UP000033519"/>
    </source>
</evidence>
<dbReference type="GO" id="GO:0006508">
    <property type="term" value="P:proteolysis"/>
    <property type="evidence" value="ECO:0007669"/>
    <property type="project" value="UniProtKB-KW"/>
</dbReference>
<keyword evidence="3" id="KW-0378">Hydrolase</keyword>
<dbReference type="RefSeq" id="WP_046170284.1">
    <property type="nucleotide sequence ID" value="NZ_FOMB01000005.1"/>
</dbReference>
<dbReference type="NCBIfam" id="TIGR01543">
    <property type="entry name" value="proheadase_HK97"/>
    <property type="match status" value="1"/>
</dbReference>
<dbReference type="EMBL" id="FOMB01000005">
    <property type="protein sequence ID" value="SFC43637.1"/>
    <property type="molecule type" value="Genomic_DNA"/>
</dbReference>
<evidence type="ECO:0000256" key="1">
    <source>
        <dbReference type="ARBA" id="ARBA00022612"/>
    </source>
</evidence>
<protein>
    <submittedName>
        <fullName evidence="5">Peptidase U35</fullName>
    </submittedName>
</protein>
<proteinExistence type="predicted"/>
<evidence type="ECO:0000313" key="8">
    <source>
        <dbReference type="Proteomes" id="UP000182258"/>
    </source>
</evidence>
<reference evidence="5 7" key="1">
    <citation type="submission" date="2015-03" db="EMBL/GenBank/DDBJ databases">
        <authorList>
            <person name="Lepp D."/>
            <person name="Hassan Y.I."/>
            <person name="Li X.-Z."/>
            <person name="Zhou T."/>
        </authorList>
    </citation>
    <scope>NUCLEOTIDE SEQUENCE [LARGE SCALE GENOMIC DNA]</scope>
    <source>
        <strain evidence="5 7">Cr7-05</strain>
    </source>
</reference>
<gene>
    <name evidence="6" type="ORF">SAMN04488059_10572</name>
    <name evidence="5" type="ORF">WH91_07025</name>
</gene>
<evidence type="ECO:0000313" key="6">
    <source>
        <dbReference type="EMBL" id="SFC43637.1"/>
    </source>
</evidence>
<reference evidence="6 8" key="2">
    <citation type="submission" date="2016-10" db="EMBL/GenBank/DDBJ databases">
        <authorList>
            <person name="de Groot N.N."/>
        </authorList>
    </citation>
    <scope>NUCLEOTIDE SEQUENCE [LARGE SCALE GENOMIC DNA]</scope>
    <source>
        <strain evidence="6 8">CGMCC 1.10210</strain>
    </source>
</reference>
<dbReference type="EMBL" id="LAPV01000084">
    <property type="protein sequence ID" value="KKC33713.1"/>
    <property type="molecule type" value="Genomic_DNA"/>
</dbReference>
<dbReference type="PATRIC" id="fig|728005.3.peg.3904"/>
<dbReference type="InterPro" id="IPR054613">
    <property type="entry name" value="Peptidase_S78_dom"/>
</dbReference>
<evidence type="ECO:0000313" key="5">
    <source>
        <dbReference type="EMBL" id="KKC33713.1"/>
    </source>
</evidence>
<dbReference type="GO" id="GO:0008233">
    <property type="term" value="F:peptidase activity"/>
    <property type="evidence" value="ECO:0007669"/>
    <property type="project" value="UniProtKB-KW"/>
</dbReference>
<feature type="domain" description="Prohead serine protease" evidence="4">
    <location>
        <begin position="15"/>
        <end position="145"/>
    </location>
</feature>
<dbReference type="Proteomes" id="UP000033519">
    <property type="component" value="Unassembled WGS sequence"/>
</dbReference>
<keyword evidence="1" id="KW-1188">Viral release from host cell</keyword>
<dbReference type="SUPFAM" id="SSF50789">
    <property type="entry name" value="Herpes virus serine proteinase, assemblin"/>
    <property type="match status" value="1"/>
</dbReference>
<organism evidence="6 8">
    <name type="scientific">Devosia psychrophila</name>
    <dbReference type="NCBI Taxonomy" id="728005"/>
    <lineage>
        <taxon>Bacteria</taxon>
        <taxon>Pseudomonadati</taxon>
        <taxon>Pseudomonadota</taxon>
        <taxon>Alphaproteobacteria</taxon>
        <taxon>Hyphomicrobiales</taxon>
        <taxon>Devosiaceae</taxon>
        <taxon>Devosia</taxon>
    </lineage>
</organism>
<dbReference type="OrthoDB" id="9804926at2"/>